<reference evidence="2" key="1">
    <citation type="submission" date="2021-01" db="EMBL/GenBank/DDBJ databases">
        <authorList>
            <person name="Corre E."/>
            <person name="Pelletier E."/>
            <person name="Niang G."/>
            <person name="Scheremetjew M."/>
            <person name="Finn R."/>
            <person name="Kale V."/>
            <person name="Holt S."/>
            <person name="Cochrane G."/>
            <person name="Meng A."/>
            <person name="Brown T."/>
            <person name="Cohen L."/>
        </authorList>
    </citation>
    <scope>NUCLEOTIDE SEQUENCE</scope>
    <source>
        <strain evidence="2">CCMP 769</strain>
    </source>
</reference>
<organism evidence="2">
    <name type="scientific">Rhodosorus marinus</name>
    <dbReference type="NCBI Taxonomy" id="101924"/>
    <lineage>
        <taxon>Eukaryota</taxon>
        <taxon>Rhodophyta</taxon>
        <taxon>Stylonematophyceae</taxon>
        <taxon>Stylonematales</taxon>
        <taxon>Stylonemataceae</taxon>
        <taxon>Rhodosorus</taxon>
    </lineage>
</organism>
<dbReference type="AlphaFoldDB" id="A0A7S2ZRQ5"/>
<proteinExistence type="predicted"/>
<keyword evidence="1" id="KW-0472">Membrane</keyword>
<accession>A0A7S2ZRQ5</accession>
<feature type="transmembrane region" description="Helical" evidence="1">
    <location>
        <begin position="46"/>
        <end position="66"/>
    </location>
</feature>
<protein>
    <submittedName>
        <fullName evidence="2">Uncharacterized protein</fullName>
    </submittedName>
</protein>
<dbReference type="EMBL" id="HBHW01020997">
    <property type="protein sequence ID" value="CAE0048264.1"/>
    <property type="molecule type" value="Transcribed_RNA"/>
</dbReference>
<name>A0A7S2ZRQ5_9RHOD</name>
<evidence type="ECO:0000256" key="1">
    <source>
        <dbReference type="SAM" id="Phobius"/>
    </source>
</evidence>
<keyword evidence="1" id="KW-0812">Transmembrane</keyword>
<keyword evidence="1" id="KW-1133">Transmembrane helix</keyword>
<sequence length="630" mass="69485">MRRIGGDFRLCEGADQDPSSGLLKSFVVSSLFSFFCNTRSSMSAAMGWGGVFAMVGLGTAVIVRYYKQKLAEARKKELVVTRTMKTNEKQARVFDPVKADTFYGLLAMDQESLEQLPVPATVNVYGLYDYVEELIIPPQINMEEVIVTLMASFGLRSLAPLTAFLPEKLKTQSLSSDNSTVQSFIKVLSPTILSAISQSVHTVSKSLEQKSYGPGSALYLTRYGSDHGEPGIEQYIKNPFVLDTDLIYLLTELDLDGVQGAQKLKTPQPKPISDAFFPGLYLGMSPDVEHRYDQRGIIVNRLVCQILNRLASNAYPSGLIDPEDGVPEPFAVQMTERSPKLLSPEALLAALVESGHNVSGGIFTNITAFGISLSTKKADGTWADVPVAIPIRTGVRTLTHDLRVETTEISNLIPHSAFFVDCTGPLLDFRSEFFQGIDGFTGWNAPPFVLKYYQNHPDTNALHGTWSFEDMITGVKHSSHIMNIYNYIATKWNLPVGGYGYSGVCLDSVALVQHSVKGETTVFPIMIGGGVKVEIAQAIQDFFDHASAAGQSEYKAIMRKIVNSLRQLPCDVLVEPHELEDACIRMMKTIPEHSSFKVCIDARNMAQRVLDTVQLHRAKLTVQNEVFEPN</sequence>
<gene>
    <name evidence="2" type="ORF">RMAR00112_LOCUS16253</name>
</gene>
<evidence type="ECO:0000313" key="2">
    <source>
        <dbReference type="EMBL" id="CAE0048264.1"/>
    </source>
</evidence>